<evidence type="ECO:0000313" key="2">
    <source>
        <dbReference type="EMBL" id="CDJ64594.1"/>
    </source>
</evidence>
<gene>
    <name evidence="2" type="ORF">ENH_00086500</name>
</gene>
<dbReference type="Proteomes" id="UP000030754">
    <property type="component" value="Unassembled WGS sequence"/>
</dbReference>
<dbReference type="VEuPathDB" id="ToxoDB:ENH_00086500"/>
<organism evidence="2 3">
    <name type="scientific">Eimeria necatrix</name>
    <dbReference type="NCBI Taxonomy" id="51315"/>
    <lineage>
        <taxon>Eukaryota</taxon>
        <taxon>Sar</taxon>
        <taxon>Alveolata</taxon>
        <taxon>Apicomplexa</taxon>
        <taxon>Conoidasida</taxon>
        <taxon>Coccidia</taxon>
        <taxon>Eucoccidiorida</taxon>
        <taxon>Eimeriorina</taxon>
        <taxon>Eimeriidae</taxon>
        <taxon>Eimeria</taxon>
    </lineage>
</organism>
<protein>
    <submittedName>
        <fullName evidence="2">Uncharacterized protein</fullName>
    </submittedName>
</protein>
<name>U6MQ60_9EIME</name>
<dbReference type="GeneID" id="25478777"/>
<accession>U6MQ60</accession>
<dbReference type="AlphaFoldDB" id="U6MQ60"/>
<dbReference type="RefSeq" id="XP_013433061.1">
    <property type="nucleotide sequence ID" value="XM_013577607.1"/>
</dbReference>
<dbReference type="EMBL" id="HG722977">
    <property type="protein sequence ID" value="CDJ64594.1"/>
    <property type="molecule type" value="Genomic_DNA"/>
</dbReference>
<reference evidence="2" key="1">
    <citation type="submission" date="2013-10" db="EMBL/GenBank/DDBJ databases">
        <title>Genomic analysis of the causative agents of coccidiosis in chickens.</title>
        <authorList>
            <person name="Reid A.J."/>
            <person name="Blake D."/>
            <person name="Billington K."/>
            <person name="Browne H."/>
            <person name="Dunn M."/>
            <person name="Hung S."/>
            <person name="Kawahara F."/>
            <person name="Miranda-Saavedra D."/>
            <person name="Mourier T."/>
            <person name="Nagra H."/>
            <person name="Otto T.D."/>
            <person name="Rawlings N."/>
            <person name="Sanchez A."/>
            <person name="Sanders M."/>
            <person name="Subramaniam C."/>
            <person name="Tay Y."/>
            <person name="Dear P."/>
            <person name="Doerig C."/>
            <person name="Gruber A."/>
            <person name="Parkinson J."/>
            <person name="Shirley M."/>
            <person name="Wan K.L."/>
            <person name="Berriman M."/>
            <person name="Tomley F."/>
            <person name="Pain A."/>
        </authorList>
    </citation>
    <scope>NUCLEOTIDE SEQUENCE [LARGE SCALE GENOMIC DNA]</scope>
    <source>
        <strain evidence="2">Houghton</strain>
    </source>
</reference>
<feature type="compositionally biased region" description="Low complexity" evidence="1">
    <location>
        <begin position="11"/>
        <end position="24"/>
    </location>
</feature>
<sequence>MDGSDEAGELQQQQQQQQRSSSSSFCCCCCCQGEVRRIIGELR</sequence>
<evidence type="ECO:0000313" key="3">
    <source>
        <dbReference type="Proteomes" id="UP000030754"/>
    </source>
</evidence>
<proteinExistence type="predicted"/>
<evidence type="ECO:0000256" key="1">
    <source>
        <dbReference type="SAM" id="MobiDB-lite"/>
    </source>
</evidence>
<reference evidence="2" key="2">
    <citation type="submission" date="2013-10" db="EMBL/GenBank/DDBJ databases">
        <authorList>
            <person name="Aslett M."/>
        </authorList>
    </citation>
    <scope>NUCLEOTIDE SEQUENCE [LARGE SCALE GENOMIC DNA]</scope>
    <source>
        <strain evidence="2">Houghton</strain>
    </source>
</reference>
<keyword evidence="3" id="KW-1185">Reference proteome</keyword>
<feature type="region of interest" description="Disordered" evidence="1">
    <location>
        <begin position="1"/>
        <end position="25"/>
    </location>
</feature>